<dbReference type="SUPFAM" id="SSF51735">
    <property type="entry name" value="NAD(P)-binding Rossmann-fold domains"/>
    <property type="match status" value="1"/>
</dbReference>
<keyword evidence="3" id="KW-0560">Oxidoreductase</keyword>
<evidence type="ECO:0000256" key="4">
    <source>
        <dbReference type="SAM" id="MobiDB-lite"/>
    </source>
</evidence>
<keyword evidence="2" id="KW-0521">NADP</keyword>
<gene>
    <name evidence="5" type="ORF">M409DRAFT_35860</name>
</gene>
<evidence type="ECO:0000256" key="2">
    <source>
        <dbReference type="ARBA" id="ARBA00022857"/>
    </source>
</evidence>
<dbReference type="Pfam" id="PF11905">
    <property type="entry name" value="DUF3425"/>
    <property type="match status" value="1"/>
</dbReference>
<keyword evidence="6" id="KW-1185">Reference proteome</keyword>
<dbReference type="InterPro" id="IPR036291">
    <property type="entry name" value="NAD(P)-bd_dom_sf"/>
</dbReference>
<protein>
    <recommendedName>
        <fullName evidence="7">BZIP domain-containing protein</fullName>
    </recommendedName>
</protein>
<dbReference type="Proteomes" id="UP000799537">
    <property type="component" value="Unassembled WGS sequence"/>
</dbReference>
<name>A0A6A6CVM4_ZASCE</name>
<feature type="compositionally biased region" description="Polar residues" evidence="4">
    <location>
        <begin position="47"/>
        <end position="56"/>
    </location>
</feature>
<dbReference type="InterPro" id="IPR002347">
    <property type="entry name" value="SDR_fam"/>
</dbReference>
<comment type="similarity">
    <text evidence="1">Belongs to the short-chain dehydrogenases/reductases (SDR) family.</text>
</comment>
<sequence length="536" mass="59559">MKEVWDVYKRSPKDDWTDIADPAERKRVQNRLAQRARRRALVPSHRATANQDHSSSPFDEELCSLLLPDTDLGVIPFSPPAPDTDTRFIVMQAMTTSSAFWSIGQMLELKCSQESGFNIGTKASCLPPSLRPTSRQLTQPHRPYIDMMPWASLRDRILANISVINEMEFINDMLSENLKVWGPMPWDPKSWEFDGEMLRKWCTTSAYHHITMGGVLAQLFPGRPHFTEANVGSLQGKVFIVTGGNAGVGLELVKILYTKGARIYLAGRSPIKITQAIERIEKIPTETAGELKSLIVDFNDLTTIAACACDFRAQESRLDALWNNAGVSQQPPGSTSVQGYERHMAVNCLGPYLLTELLLPVLKQTAQTSPKATVRVVWATSGIVDMIGVPGGLSLKEQQPGKHSQDMNHNYSASKTGNWFLASELDNRIRSAGIVSVAQSPGTLRTTGMDKAPFLMRAMLSIFMHPPIRGAYTELWAGLSPDVKAEDSGRFIIPWGRWHPAPRKDCLESLKSKEEGGTGLAAEFWDWCDEQTKGYV</sequence>
<dbReference type="Gene3D" id="3.40.50.720">
    <property type="entry name" value="NAD(P)-binding Rossmann-like Domain"/>
    <property type="match status" value="1"/>
</dbReference>
<evidence type="ECO:0000256" key="3">
    <source>
        <dbReference type="ARBA" id="ARBA00023002"/>
    </source>
</evidence>
<dbReference type="PANTHER" id="PTHR24320:SF236">
    <property type="entry name" value="SHORT-CHAIN DEHYDROGENASE-RELATED"/>
    <property type="match status" value="1"/>
</dbReference>
<dbReference type="EMBL" id="ML993584">
    <property type="protein sequence ID" value="KAF2170763.1"/>
    <property type="molecule type" value="Genomic_DNA"/>
</dbReference>
<evidence type="ECO:0000313" key="5">
    <source>
        <dbReference type="EMBL" id="KAF2170763.1"/>
    </source>
</evidence>
<dbReference type="PRINTS" id="PR00081">
    <property type="entry name" value="GDHRDH"/>
</dbReference>
<dbReference type="PANTHER" id="PTHR24320">
    <property type="entry name" value="RETINOL DEHYDROGENASE"/>
    <property type="match status" value="1"/>
</dbReference>
<evidence type="ECO:0000313" key="6">
    <source>
        <dbReference type="Proteomes" id="UP000799537"/>
    </source>
</evidence>
<dbReference type="GO" id="GO:0016491">
    <property type="term" value="F:oxidoreductase activity"/>
    <property type="evidence" value="ECO:0007669"/>
    <property type="project" value="UniProtKB-KW"/>
</dbReference>
<feature type="region of interest" description="Disordered" evidence="4">
    <location>
        <begin position="36"/>
        <end position="56"/>
    </location>
</feature>
<organism evidence="5 6">
    <name type="scientific">Zasmidium cellare ATCC 36951</name>
    <dbReference type="NCBI Taxonomy" id="1080233"/>
    <lineage>
        <taxon>Eukaryota</taxon>
        <taxon>Fungi</taxon>
        <taxon>Dikarya</taxon>
        <taxon>Ascomycota</taxon>
        <taxon>Pezizomycotina</taxon>
        <taxon>Dothideomycetes</taxon>
        <taxon>Dothideomycetidae</taxon>
        <taxon>Mycosphaerellales</taxon>
        <taxon>Mycosphaerellaceae</taxon>
        <taxon>Zasmidium</taxon>
    </lineage>
</organism>
<evidence type="ECO:0000256" key="1">
    <source>
        <dbReference type="ARBA" id="ARBA00006484"/>
    </source>
</evidence>
<dbReference type="OrthoDB" id="191139at2759"/>
<accession>A0A6A6CVM4</accession>
<evidence type="ECO:0008006" key="7">
    <source>
        <dbReference type="Google" id="ProtNLM"/>
    </source>
</evidence>
<dbReference type="InterPro" id="IPR021833">
    <property type="entry name" value="DUF3425"/>
</dbReference>
<dbReference type="Pfam" id="PF00106">
    <property type="entry name" value="adh_short"/>
    <property type="match status" value="1"/>
</dbReference>
<dbReference type="RefSeq" id="XP_033671652.1">
    <property type="nucleotide sequence ID" value="XM_033810460.1"/>
</dbReference>
<dbReference type="GeneID" id="54563732"/>
<dbReference type="AlphaFoldDB" id="A0A6A6CVM4"/>
<proteinExistence type="inferred from homology"/>
<reference evidence="5" key="1">
    <citation type="journal article" date="2020" name="Stud. Mycol.">
        <title>101 Dothideomycetes genomes: a test case for predicting lifestyles and emergence of pathogens.</title>
        <authorList>
            <person name="Haridas S."/>
            <person name="Albert R."/>
            <person name="Binder M."/>
            <person name="Bloem J."/>
            <person name="Labutti K."/>
            <person name="Salamov A."/>
            <person name="Andreopoulos B."/>
            <person name="Baker S."/>
            <person name="Barry K."/>
            <person name="Bills G."/>
            <person name="Bluhm B."/>
            <person name="Cannon C."/>
            <person name="Castanera R."/>
            <person name="Culley D."/>
            <person name="Daum C."/>
            <person name="Ezra D."/>
            <person name="Gonzalez J."/>
            <person name="Henrissat B."/>
            <person name="Kuo A."/>
            <person name="Liang C."/>
            <person name="Lipzen A."/>
            <person name="Lutzoni F."/>
            <person name="Magnuson J."/>
            <person name="Mondo S."/>
            <person name="Nolan M."/>
            <person name="Ohm R."/>
            <person name="Pangilinan J."/>
            <person name="Park H.-J."/>
            <person name="Ramirez L."/>
            <person name="Alfaro M."/>
            <person name="Sun H."/>
            <person name="Tritt A."/>
            <person name="Yoshinaga Y."/>
            <person name="Zwiers L.-H."/>
            <person name="Turgeon B."/>
            <person name="Goodwin S."/>
            <person name="Spatafora J."/>
            <person name="Crous P."/>
            <person name="Grigoriev I."/>
        </authorList>
    </citation>
    <scope>NUCLEOTIDE SEQUENCE</scope>
    <source>
        <strain evidence="5">ATCC 36951</strain>
    </source>
</reference>